<feature type="binding site" evidence="17">
    <location>
        <position position="98"/>
    </location>
    <ligand>
        <name>[4Fe-4S] cluster</name>
        <dbReference type="ChEBI" id="CHEBI:49883"/>
        <note>4Fe-4S-S-AdoMet</note>
    </ligand>
</feature>
<comment type="subcellular location">
    <subcellularLocation>
        <location evidence="1 15">Cytoplasm</location>
    </subcellularLocation>
</comment>
<feature type="domain" description="Radical SAM core" evidence="19">
    <location>
        <begin position="83"/>
        <end position="318"/>
    </location>
</feature>
<evidence type="ECO:0000256" key="13">
    <source>
        <dbReference type="ARBA" id="ARBA00024295"/>
    </source>
</evidence>
<evidence type="ECO:0000256" key="10">
    <source>
        <dbReference type="ARBA" id="ARBA00023004"/>
    </source>
</evidence>
<dbReference type="GO" id="GO:0004109">
    <property type="term" value="F:coproporphyrinogen oxidase activity"/>
    <property type="evidence" value="ECO:0007669"/>
    <property type="project" value="InterPro"/>
</dbReference>
<dbReference type="PROSITE" id="PS51918">
    <property type="entry name" value="RADICAL_SAM"/>
    <property type="match status" value="1"/>
</dbReference>
<feature type="binding site" evidence="16">
    <location>
        <position position="211"/>
    </location>
    <ligand>
        <name>S-adenosyl-L-methionine</name>
        <dbReference type="ChEBI" id="CHEBI:59789"/>
        <label>2</label>
    </ligand>
</feature>
<keyword evidence="11 15" id="KW-0411">Iron-sulfur</keyword>
<evidence type="ECO:0000256" key="16">
    <source>
        <dbReference type="PIRSR" id="PIRSR000167-1"/>
    </source>
</evidence>
<keyword evidence="5 15" id="KW-0004">4Fe-4S</keyword>
<evidence type="ECO:0000256" key="6">
    <source>
        <dbReference type="ARBA" id="ARBA00022490"/>
    </source>
</evidence>
<dbReference type="SMART" id="SM00729">
    <property type="entry name" value="Elp3"/>
    <property type="match status" value="1"/>
</dbReference>
<dbReference type="NCBIfam" id="TIGR00538">
    <property type="entry name" value="hemN"/>
    <property type="match status" value="1"/>
</dbReference>
<evidence type="ECO:0000256" key="11">
    <source>
        <dbReference type="ARBA" id="ARBA00023014"/>
    </source>
</evidence>
<feature type="binding site" evidence="16">
    <location>
        <position position="92"/>
    </location>
    <ligand>
        <name>S-adenosyl-L-methionine</name>
        <dbReference type="ChEBI" id="CHEBI:59789"/>
        <label>1</label>
    </ligand>
</feature>
<feature type="region of interest" description="Disordered" evidence="18">
    <location>
        <begin position="13"/>
        <end position="32"/>
    </location>
</feature>
<feature type="binding site" evidence="16">
    <location>
        <position position="282"/>
    </location>
    <ligand>
        <name>S-adenosyl-L-methionine</name>
        <dbReference type="ChEBI" id="CHEBI:59789"/>
        <label>2</label>
    </ligand>
</feature>
<evidence type="ECO:0000256" key="18">
    <source>
        <dbReference type="SAM" id="MobiDB-lite"/>
    </source>
</evidence>
<dbReference type="CDD" id="cd01335">
    <property type="entry name" value="Radical_SAM"/>
    <property type="match status" value="1"/>
</dbReference>
<feature type="binding site" evidence="16">
    <location>
        <position position="248"/>
    </location>
    <ligand>
        <name>S-adenosyl-L-methionine</name>
        <dbReference type="ChEBI" id="CHEBI:59789"/>
        <label>2</label>
    </ligand>
</feature>
<reference evidence="20 21" key="1">
    <citation type="submission" date="2019-03" db="EMBL/GenBank/DDBJ databases">
        <title>Sapientia aquatica gen. nov., sp. nov., isolated from a crater lake.</title>
        <authorList>
            <person name="Felfoldi T."/>
            <person name="Szabo A."/>
            <person name="Toth E."/>
            <person name="Schumann P."/>
            <person name="Keki Z."/>
            <person name="Marialigeti K."/>
            <person name="Mathe I."/>
        </authorList>
    </citation>
    <scope>NUCLEOTIDE SEQUENCE [LARGE SCALE GENOMIC DNA]</scope>
    <source>
        <strain evidence="20 21">SA-152</strain>
    </source>
</reference>
<dbReference type="GO" id="GO:0051539">
    <property type="term" value="F:4 iron, 4 sulfur cluster binding"/>
    <property type="evidence" value="ECO:0007669"/>
    <property type="project" value="UniProtKB-KW"/>
</dbReference>
<dbReference type="AlphaFoldDB" id="A0A4R5W0F9"/>
<comment type="caution">
    <text evidence="20">The sequence shown here is derived from an EMBL/GenBank/DDBJ whole genome shotgun (WGS) entry which is preliminary data.</text>
</comment>
<name>A0A4R5W0F9_9BURK</name>
<dbReference type="PANTHER" id="PTHR13932">
    <property type="entry name" value="COPROPORPHYRINIGEN III OXIDASE"/>
    <property type="match status" value="1"/>
</dbReference>
<evidence type="ECO:0000256" key="7">
    <source>
        <dbReference type="ARBA" id="ARBA00022691"/>
    </source>
</evidence>
<dbReference type="UniPathway" id="UPA00251">
    <property type="reaction ID" value="UER00323"/>
</dbReference>
<gene>
    <name evidence="20" type="primary">hemN</name>
    <name evidence="20" type="ORF">E2I14_11180</name>
</gene>
<feature type="binding site" evidence="16">
    <location>
        <position position="223"/>
    </location>
    <ligand>
        <name>S-adenosyl-L-methionine</name>
        <dbReference type="ChEBI" id="CHEBI:59789"/>
        <label>2</label>
    </ligand>
</feature>
<keyword evidence="6 15" id="KW-0963">Cytoplasm</keyword>
<dbReference type="PIRSF" id="PIRSF000167">
    <property type="entry name" value="HemN"/>
    <property type="match status" value="1"/>
</dbReference>
<feature type="binding site" evidence="17">
    <location>
        <position position="102"/>
    </location>
    <ligand>
        <name>[4Fe-4S] cluster</name>
        <dbReference type="ChEBI" id="CHEBI:49883"/>
        <note>4Fe-4S-S-AdoMet</note>
    </ligand>
</feature>
<comment type="cofactor">
    <cofactor evidence="15 17">
        <name>[4Fe-4S] cluster</name>
        <dbReference type="ChEBI" id="CHEBI:49883"/>
    </cofactor>
    <text evidence="15 17">Binds 1 [4Fe-4S] cluster. The cluster is coordinated with 3 cysteines and an exchangeable S-adenosyl-L-methionine.</text>
</comment>
<organism evidence="20 21">
    <name type="scientific">Sapientia aquatica</name>
    <dbReference type="NCBI Taxonomy" id="1549640"/>
    <lineage>
        <taxon>Bacteria</taxon>
        <taxon>Pseudomonadati</taxon>
        <taxon>Pseudomonadota</taxon>
        <taxon>Betaproteobacteria</taxon>
        <taxon>Burkholderiales</taxon>
        <taxon>Oxalobacteraceae</taxon>
        <taxon>Sapientia</taxon>
    </lineage>
</organism>
<dbReference type="Pfam" id="PF06969">
    <property type="entry name" value="HemN_C"/>
    <property type="match status" value="1"/>
</dbReference>
<comment type="catalytic activity">
    <reaction evidence="14 15">
        <text>coproporphyrinogen III + 2 S-adenosyl-L-methionine = protoporphyrinogen IX + 2 5'-deoxyadenosine + 2 L-methionine + 2 CO2</text>
        <dbReference type="Rhea" id="RHEA:15425"/>
        <dbReference type="ChEBI" id="CHEBI:16526"/>
        <dbReference type="ChEBI" id="CHEBI:17319"/>
        <dbReference type="ChEBI" id="CHEBI:57307"/>
        <dbReference type="ChEBI" id="CHEBI:57309"/>
        <dbReference type="ChEBI" id="CHEBI:57844"/>
        <dbReference type="ChEBI" id="CHEBI:59789"/>
        <dbReference type="EC" id="1.3.98.3"/>
    </reaction>
</comment>
<dbReference type="Pfam" id="PF04055">
    <property type="entry name" value="Radical_SAM"/>
    <property type="match status" value="1"/>
</dbReference>
<accession>A0A4R5W0F9</accession>
<evidence type="ECO:0000256" key="14">
    <source>
        <dbReference type="ARBA" id="ARBA00048321"/>
    </source>
</evidence>
<evidence type="ECO:0000256" key="12">
    <source>
        <dbReference type="ARBA" id="ARBA00023244"/>
    </source>
</evidence>
<dbReference type="PANTHER" id="PTHR13932:SF6">
    <property type="entry name" value="OXYGEN-INDEPENDENT COPROPORPHYRINOGEN III OXIDASE"/>
    <property type="match status" value="1"/>
</dbReference>
<dbReference type="OrthoDB" id="9808022at2"/>
<keyword evidence="21" id="KW-1185">Reference proteome</keyword>
<dbReference type="GO" id="GO:0006782">
    <property type="term" value="P:protoporphyrinogen IX biosynthetic process"/>
    <property type="evidence" value="ECO:0007669"/>
    <property type="project" value="UniProtKB-UniPathway"/>
</dbReference>
<dbReference type="FunFam" id="1.10.10.920:FF:000001">
    <property type="entry name" value="Coproporphyrinogen-III oxidase"/>
    <property type="match status" value="1"/>
</dbReference>
<comment type="subunit">
    <text evidence="4">Monomer.</text>
</comment>
<dbReference type="SFLD" id="SFLDG01065">
    <property type="entry name" value="anaerobic_coproporphyrinogen-I"/>
    <property type="match status" value="1"/>
</dbReference>
<dbReference type="GO" id="GO:0005737">
    <property type="term" value="C:cytoplasm"/>
    <property type="evidence" value="ECO:0007669"/>
    <property type="project" value="UniProtKB-SubCell"/>
</dbReference>
<keyword evidence="7 15" id="KW-0949">S-adenosyl-L-methionine</keyword>
<evidence type="ECO:0000256" key="3">
    <source>
        <dbReference type="ARBA" id="ARBA00005493"/>
    </source>
</evidence>
<dbReference type="InterPro" id="IPR006638">
    <property type="entry name" value="Elp3/MiaA/NifB-like_rSAM"/>
</dbReference>
<evidence type="ECO:0000256" key="4">
    <source>
        <dbReference type="ARBA" id="ARBA00011245"/>
    </source>
</evidence>
<dbReference type="SUPFAM" id="SSF102114">
    <property type="entry name" value="Radical SAM enzymes"/>
    <property type="match status" value="1"/>
</dbReference>
<dbReference type="InterPro" id="IPR058240">
    <property type="entry name" value="rSAM_sf"/>
</dbReference>
<dbReference type="GO" id="GO:0051989">
    <property type="term" value="F:coproporphyrinogen dehydrogenase activity"/>
    <property type="evidence" value="ECO:0007669"/>
    <property type="project" value="UniProtKB-EC"/>
</dbReference>
<dbReference type="SFLD" id="SFLDS00029">
    <property type="entry name" value="Radical_SAM"/>
    <property type="match status" value="1"/>
</dbReference>
<evidence type="ECO:0000256" key="15">
    <source>
        <dbReference type="PIRNR" id="PIRNR000167"/>
    </source>
</evidence>
<evidence type="ECO:0000256" key="2">
    <source>
        <dbReference type="ARBA" id="ARBA00004785"/>
    </source>
</evidence>
<dbReference type="RefSeq" id="WP_133328486.1">
    <property type="nucleotide sequence ID" value="NZ_SMYL01000005.1"/>
</dbReference>
<keyword evidence="9 15" id="KW-0560">Oxidoreductase</keyword>
<dbReference type="GO" id="GO:0046872">
    <property type="term" value="F:metal ion binding"/>
    <property type="evidence" value="ECO:0007669"/>
    <property type="project" value="UniProtKB-KW"/>
</dbReference>
<dbReference type="Gene3D" id="1.10.10.920">
    <property type="match status" value="1"/>
</dbReference>
<dbReference type="InterPro" id="IPR034505">
    <property type="entry name" value="Coproporphyrinogen-III_oxidase"/>
</dbReference>
<evidence type="ECO:0000256" key="1">
    <source>
        <dbReference type="ARBA" id="ARBA00004496"/>
    </source>
</evidence>
<dbReference type="EMBL" id="SMYL01000005">
    <property type="protein sequence ID" value="TDK65511.1"/>
    <property type="molecule type" value="Genomic_DNA"/>
</dbReference>
<feature type="binding site" evidence="16">
    <location>
        <position position="149"/>
    </location>
    <ligand>
        <name>S-adenosyl-L-methionine</name>
        <dbReference type="ChEBI" id="CHEBI:59789"/>
        <label>1</label>
    </ligand>
</feature>
<evidence type="ECO:0000313" key="21">
    <source>
        <dbReference type="Proteomes" id="UP000294829"/>
    </source>
</evidence>
<dbReference type="EC" id="1.3.98.3" evidence="15"/>
<dbReference type="Gene3D" id="3.80.30.20">
    <property type="entry name" value="tm_1862 like domain"/>
    <property type="match status" value="1"/>
</dbReference>
<protein>
    <recommendedName>
        <fullName evidence="15">Coproporphyrinogen-III oxidase</fullName>
        <ecNumber evidence="15">1.3.98.3</ecNumber>
    </recommendedName>
</protein>
<feature type="binding site" evidence="16">
    <location>
        <position position="184"/>
    </location>
    <ligand>
        <name>S-adenosyl-L-methionine</name>
        <dbReference type="ChEBI" id="CHEBI:59789"/>
        <label>2</label>
    </ligand>
</feature>
<proteinExistence type="inferred from homology"/>
<dbReference type="InterPro" id="IPR004558">
    <property type="entry name" value="Coprogen_oxidase_HemN"/>
</dbReference>
<feature type="binding site" evidence="17">
    <location>
        <position position="105"/>
    </location>
    <ligand>
        <name>[4Fe-4S] cluster</name>
        <dbReference type="ChEBI" id="CHEBI:49883"/>
        <note>4Fe-4S-S-AdoMet</note>
    </ligand>
</feature>
<comment type="pathway">
    <text evidence="2 15">Porphyrin-containing compound metabolism; protoporphyrin-IX biosynthesis; protoporphyrinogen-IX from coproporphyrinogen-III (AdoMet route): step 1/1.</text>
</comment>
<evidence type="ECO:0000313" key="20">
    <source>
        <dbReference type="EMBL" id="TDK65511.1"/>
    </source>
</evidence>
<evidence type="ECO:0000259" key="19">
    <source>
        <dbReference type="PROSITE" id="PS51918"/>
    </source>
</evidence>
<sequence>MLDTTIQSAAEAAYSSNAEQSSAPPTNHSQTHIANTTPVFDVELIRKLNQLGPRYTSYPTADRFTDSFHIPDYESTVSELKAQTQHLPLSLYIHIPFCASICYYCACNKVITKDRSKAVTYLDYLKREIALQSKLFDGMKKVEQLHFGGGSPTYIDDAQMSDLLANLREHFEFAPDEIGEYSIEVDPRTVSPERIAVLRQQGFNRLSLGIQDFNDVVQKAVNRIQPEEDTLAVMKAARDVGFRSISVDLIYGLPKQTIASMTQTLDQIIGADPDRIAIYNYAHMPHLFKPQRRINVDELPDPEAKLQMLFLCIQKLTNAGYVYIGMDHFAKPSDDLCLAQQEGRLQRNFQGYSTHAQTEMLSCGVSAISAVGACYTQNEKTLDAYYARLDQGELPIARGIKLSNDDVLRRDVIGQLMCHFELDYAKLNAAYGIAFVDYFKNELAKFAPFEENGLLTLSKDALKVSLKGRLLIRNICMVFDAYLGKKEEPLRYSKTI</sequence>
<evidence type="ECO:0000256" key="8">
    <source>
        <dbReference type="ARBA" id="ARBA00022723"/>
    </source>
</evidence>
<keyword evidence="10 15" id="KW-0408">Iron</keyword>
<evidence type="ECO:0000256" key="17">
    <source>
        <dbReference type="PIRSR" id="PIRSR000167-2"/>
    </source>
</evidence>
<dbReference type="InterPro" id="IPR023404">
    <property type="entry name" value="rSAM_horseshoe"/>
</dbReference>
<keyword evidence="12 15" id="KW-0627">Porphyrin biosynthesis</keyword>
<dbReference type="Proteomes" id="UP000294829">
    <property type="component" value="Unassembled WGS sequence"/>
</dbReference>
<comment type="function">
    <text evidence="13">Involved in the heme biosynthesis. Catalyzes the anaerobic oxidative decarboxylation of propionate groups of rings A and B of coproporphyrinogen III to yield the vinyl groups in protoporphyrinogen IX.</text>
</comment>
<comment type="similarity">
    <text evidence="3 15">Belongs to the anaerobic coproporphyrinogen-III oxidase family.</text>
</comment>
<dbReference type="FunFam" id="3.80.30.20:FF:000012">
    <property type="entry name" value="Coproporphyrinogen-III oxidase"/>
    <property type="match status" value="1"/>
</dbReference>
<evidence type="ECO:0000256" key="5">
    <source>
        <dbReference type="ARBA" id="ARBA00022485"/>
    </source>
</evidence>
<feature type="compositionally biased region" description="Low complexity" evidence="18">
    <location>
        <begin position="13"/>
        <end position="23"/>
    </location>
</feature>
<keyword evidence="8 15" id="KW-0479">Metal-binding</keyword>
<feature type="binding site" evidence="16">
    <location>
        <begin position="104"/>
        <end position="106"/>
    </location>
    <ligand>
        <name>S-adenosyl-L-methionine</name>
        <dbReference type="ChEBI" id="CHEBI:59789"/>
        <label>2</label>
    </ligand>
</feature>
<evidence type="ECO:0000256" key="9">
    <source>
        <dbReference type="ARBA" id="ARBA00023002"/>
    </source>
</evidence>
<feature type="binding site" evidence="16">
    <location>
        <position position="368"/>
    </location>
    <ligand>
        <name>S-adenosyl-L-methionine</name>
        <dbReference type="ChEBI" id="CHEBI:59789"/>
        <label>1</label>
    </ligand>
</feature>
<dbReference type="InterPro" id="IPR007197">
    <property type="entry name" value="rSAM"/>
</dbReference>
<dbReference type="InterPro" id="IPR010723">
    <property type="entry name" value="HemN_C"/>
</dbReference>